<dbReference type="SUPFAM" id="SSF103473">
    <property type="entry name" value="MFS general substrate transporter"/>
    <property type="match status" value="1"/>
</dbReference>
<feature type="transmembrane region" description="Helical" evidence="6">
    <location>
        <begin position="351"/>
        <end position="373"/>
    </location>
</feature>
<dbReference type="CDD" id="cd17324">
    <property type="entry name" value="MFS_NepI_like"/>
    <property type="match status" value="1"/>
</dbReference>
<protein>
    <submittedName>
        <fullName evidence="8">DHA1 family L-arabinose/isopropyl-beta-D-thiogalactopyranoside export protein-like MFS transporter</fullName>
    </submittedName>
</protein>
<keyword evidence="3 6" id="KW-0812">Transmembrane</keyword>
<keyword evidence="5 6" id="KW-0472">Membrane</keyword>
<evidence type="ECO:0000256" key="4">
    <source>
        <dbReference type="ARBA" id="ARBA00022989"/>
    </source>
</evidence>
<evidence type="ECO:0000256" key="2">
    <source>
        <dbReference type="ARBA" id="ARBA00022475"/>
    </source>
</evidence>
<evidence type="ECO:0000256" key="1">
    <source>
        <dbReference type="ARBA" id="ARBA00004651"/>
    </source>
</evidence>
<feature type="transmembrane region" description="Helical" evidence="6">
    <location>
        <begin position="160"/>
        <end position="185"/>
    </location>
</feature>
<dbReference type="RefSeq" id="WP_132924085.1">
    <property type="nucleotide sequence ID" value="NZ_SJOI01000001.1"/>
</dbReference>
<comment type="caution">
    <text evidence="8">The sequence shown here is derived from an EMBL/GenBank/DDBJ whole genome shotgun (WGS) entry which is preliminary data.</text>
</comment>
<dbReference type="PANTHER" id="PTHR43124">
    <property type="entry name" value="PURINE EFFLUX PUMP PBUE"/>
    <property type="match status" value="1"/>
</dbReference>
<gene>
    <name evidence="8" type="ORF">EZJ58_3556</name>
</gene>
<feature type="transmembrane region" description="Helical" evidence="6">
    <location>
        <begin position="287"/>
        <end position="311"/>
    </location>
</feature>
<proteinExistence type="predicted"/>
<dbReference type="PANTHER" id="PTHR43124:SF4">
    <property type="entry name" value="SUGAR EFFLUX TRANSPORTER"/>
    <property type="match status" value="1"/>
</dbReference>
<feature type="transmembrane region" description="Helical" evidence="6">
    <location>
        <begin position="237"/>
        <end position="256"/>
    </location>
</feature>
<dbReference type="InterPro" id="IPR036259">
    <property type="entry name" value="MFS_trans_sf"/>
</dbReference>
<reference evidence="8 9" key="1">
    <citation type="submission" date="2019-02" db="EMBL/GenBank/DDBJ databases">
        <title>Investigation of anaerobic lignin degradation for improved lignocellulosic biofuels.</title>
        <authorList>
            <person name="Deangelis K."/>
        </authorList>
    </citation>
    <scope>NUCLEOTIDE SEQUENCE [LARGE SCALE GENOMIC DNA]</scope>
    <source>
        <strain evidence="8 9">159R</strain>
    </source>
</reference>
<accession>A0A4R1NKQ8</accession>
<dbReference type="PROSITE" id="PS50850">
    <property type="entry name" value="MFS"/>
    <property type="match status" value="1"/>
</dbReference>
<dbReference type="GO" id="GO:0022857">
    <property type="term" value="F:transmembrane transporter activity"/>
    <property type="evidence" value="ECO:0007669"/>
    <property type="project" value="InterPro"/>
</dbReference>
<dbReference type="AlphaFoldDB" id="A0A4R1NKQ8"/>
<keyword evidence="4 6" id="KW-1133">Transmembrane helix</keyword>
<dbReference type="Pfam" id="PF07690">
    <property type="entry name" value="MFS_1"/>
    <property type="match status" value="1"/>
</dbReference>
<keyword evidence="2" id="KW-1003">Cell membrane</keyword>
<evidence type="ECO:0000256" key="5">
    <source>
        <dbReference type="ARBA" id="ARBA00023136"/>
    </source>
</evidence>
<evidence type="ECO:0000256" key="3">
    <source>
        <dbReference type="ARBA" id="ARBA00022692"/>
    </source>
</evidence>
<evidence type="ECO:0000259" key="7">
    <source>
        <dbReference type="PROSITE" id="PS50850"/>
    </source>
</evidence>
<feature type="transmembrane region" description="Helical" evidence="6">
    <location>
        <begin position="130"/>
        <end position="154"/>
    </location>
</feature>
<dbReference type="Proteomes" id="UP000294555">
    <property type="component" value="Unassembled WGS sequence"/>
</dbReference>
<dbReference type="OrthoDB" id="4474610at2"/>
<organism evidence="8 9">
    <name type="scientific">Sodalis ligni</name>
    <dbReference type="NCBI Taxonomy" id="2697027"/>
    <lineage>
        <taxon>Bacteria</taxon>
        <taxon>Pseudomonadati</taxon>
        <taxon>Pseudomonadota</taxon>
        <taxon>Gammaproteobacteria</taxon>
        <taxon>Enterobacterales</taxon>
        <taxon>Bruguierivoracaceae</taxon>
        <taxon>Sodalis</taxon>
    </lineage>
</organism>
<feature type="domain" description="Major facilitator superfamily (MFS) profile" evidence="7">
    <location>
        <begin position="4"/>
        <end position="378"/>
    </location>
</feature>
<dbReference type="Gene3D" id="1.20.1250.20">
    <property type="entry name" value="MFS general substrate transporter like domains"/>
    <property type="match status" value="1"/>
</dbReference>
<dbReference type="EMBL" id="SJOI01000001">
    <property type="protein sequence ID" value="TCL05376.1"/>
    <property type="molecule type" value="Genomic_DNA"/>
</dbReference>
<feature type="transmembrane region" description="Helical" evidence="6">
    <location>
        <begin position="70"/>
        <end position="93"/>
    </location>
</feature>
<sequence>MIRALLVLMLGAFVSQTTEYLPIGLLPRIAEDLQVSQAAVGALVTGYAWIITLTVIPITLLTNRINRRPLFLALLAIITLCNGLALVAHSYWFLMLLRIVAALGHGVFWSILASYAVKIAPRMPPGRATAWAYSGISLSIVGGVPLSTALGQAFDWQVGFAIFGAFGLIIFILGYFWLPSVAVAIPDSGGSFPRRNWPLYGAVAVTLLIITAHFNGYTYITPLVTDTLGMRGPRLPLALLVFGLSGAAGTLLAGWLGAHPARLAVLSASGIVISQVLMLYLAPQPGIPWLVMAVWGAGIAMLFIGLQSWVIELAPGQAEAASALYVMTCNIGIGAGAMSGGLWMVHYGPKALLQAGAVLGIVALCSFMLPGYLRKRRKAYSQSRSVHR</sequence>
<dbReference type="GO" id="GO:0005886">
    <property type="term" value="C:plasma membrane"/>
    <property type="evidence" value="ECO:0007669"/>
    <property type="project" value="UniProtKB-SubCell"/>
</dbReference>
<dbReference type="InterPro" id="IPR020846">
    <property type="entry name" value="MFS_dom"/>
</dbReference>
<evidence type="ECO:0000313" key="8">
    <source>
        <dbReference type="EMBL" id="TCL05376.1"/>
    </source>
</evidence>
<feature type="transmembrane region" description="Helical" evidence="6">
    <location>
        <begin position="41"/>
        <end position="63"/>
    </location>
</feature>
<feature type="transmembrane region" description="Helical" evidence="6">
    <location>
        <begin position="323"/>
        <end position="345"/>
    </location>
</feature>
<evidence type="ECO:0000313" key="9">
    <source>
        <dbReference type="Proteomes" id="UP000294555"/>
    </source>
</evidence>
<feature type="transmembrane region" description="Helical" evidence="6">
    <location>
        <begin position="197"/>
        <end position="217"/>
    </location>
</feature>
<dbReference type="InterPro" id="IPR011701">
    <property type="entry name" value="MFS"/>
</dbReference>
<evidence type="ECO:0000256" key="6">
    <source>
        <dbReference type="SAM" id="Phobius"/>
    </source>
</evidence>
<feature type="transmembrane region" description="Helical" evidence="6">
    <location>
        <begin position="263"/>
        <end position="281"/>
    </location>
</feature>
<keyword evidence="9" id="KW-1185">Reference proteome</keyword>
<feature type="transmembrane region" description="Helical" evidence="6">
    <location>
        <begin position="99"/>
        <end position="118"/>
    </location>
</feature>
<name>A0A4R1NKQ8_9GAMM</name>
<dbReference type="InterPro" id="IPR050189">
    <property type="entry name" value="MFS_Efflux_Transporters"/>
</dbReference>
<comment type="subcellular location">
    <subcellularLocation>
        <location evidence="1">Cell membrane</location>
        <topology evidence="1">Multi-pass membrane protein</topology>
    </subcellularLocation>
</comment>